<feature type="region of interest" description="Disordered" evidence="4">
    <location>
        <begin position="174"/>
        <end position="195"/>
    </location>
</feature>
<protein>
    <submittedName>
        <fullName evidence="5">DNA adenine methylase</fullName>
    </submittedName>
</protein>
<dbReference type="GO" id="GO:0032259">
    <property type="term" value="P:methylation"/>
    <property type="evidence" value="ECO:0007669"/>
    <property type="project" value="UniProtKB-KW"/>
</dbReference>
<dbReference type="Gene3D" id="3.40.50.150">
    <property type="entry name" value="Vaccinia Virus protein VP39"/>
    <property type="match status" value="2"/>
</dbReference>
<dbReference type="InterPro" id="IPR029063">
    <property type="entry name" value="SAM-dependent_MTases_sf"/>
</dbReference>
<evidence type="ECO:0000313" key="5">
    <source>
        <dbReference type="EMBL" id="QIU79998.1"/>
    </source>
</evidence>
<reference evidence="5" key="1">
    <citation type="submission" date="2020-02" db="EMBL/GenBank/DDBJ databases">
        <title>PAGI-encoded CrpP-like fluoroquinolone-modifying enzymes among Pseudomonas aeruginosa clinical isolates in Europe.</title>
        <authorList>
            <person name="Ortiz de la Rosa J.M."/>
            <person name="Nordmann P."/>
            <person name="Poirel L."/>
        </authorList>
    </citation>
    <scope>NUCLEOTIDE SEQUENCE</scope>
    <source>
        <strain evidence="5">PAGI-90</strain>
    </source>
</reference>
<dbReference type="PRINTS" id="PR00505">
    <property type="entry name" value="D12N6MTFRASE"/>
</dbReference>
<dbReference type="GO" id="GO:1904047">
    <property type="term" value="F:S-adenosyl-L-methionine binding"/>
    <property type="evidence" value="ECO:0007669"/>
    <property type="project" value="TreeGrafter"/>
</dbReference>
<organism evidence="5">
    <name type="scientific">Pseudomonas aeruginosa</name>
    <dbReference type="NCBI Taxonomy" id="287"/>
    <lineage>
        <taxon>Bacteria</taxon>
        <taxon>Pseudomonadati</taxon>
        <taxon>Pseudomonadota</taxon>
        <taxon>Gammaproteobacteria</taxon>
        <taxon>Pseudomonadales</taxon>
        <taxon>Pseudomonadaceae</taxon>
        <taxon>Pseudomonas</taxon>
    </lineage>
</organism>
<evidence type="ECO:0000256" key="4">
    <source>
        <dbReference type="SAM" id="MobiDB-lite"/>
    </source>
</evidence>
<accession>A0A6H0JJD3</accession>
<keyword evidence="2" id="KW-0808">Transferase</keyword>
<evidence type="ECO:0000256" key="3">
    <source>
        <dbReference type="ARBA" id="ARBA00022691"/>
    </source>
</evidence>
<name>A0A6H0JJD3_PSEAI</name>
<dbReference type="GO" id="GO:0006298">
    <property type="term" value="P:mismatch repair"/>
    <property type="evidence" value="ECO:0007669"/>
    <property type="project" value="TreeGrafter"/>
</dbReference>
<evidence type="ECO:0000256" key="2">
    <source>
        <dbReference type="ARBA" id="ARBA00022679"/>
    </source>
</evidence>
<dbReference type="SUPFAM" id="SSF53335">
    <property type="entry name" value="S-adenosyl-L-methionine-dependent methyltransferases"/>
    <property type="match status" value="1"/>
</dbReference>
<dbReference type="EMBL" id="MT074670">
    <property type="protein sequence ID" value="QIU79998.1"/>
    <property type="molecule type" value="Genomic_DNA"/>
</dbReference>
<dbReference type="PANTHER" id="PTHR30481">
    <property type="entry name" value="DNA ADENINE METHYLASE"/>
    <property type="match status" value="1"/>
</dbReference>
<dbReference type="AlphaFoldDB" id="A0A6H0JJD3"/>
<dbReference type="Pfam" id="PF02086">
    <property type="entry name" value="MethyltransfD12"/>
    <property type="match status" value="1"/>
</dbReference>
<evidence type="ECO:0000256" key="1">
    <source>
        <dbReference type="ARBA" id="ARBA00022603"/>
    </source>
</evidence>
<dbReference type="GO" id="GO:0043565">
    <property type="term" value="F:sequence-specific DNA binding"/>
    <property type="evidence" value="ECO:0007669"/>
    <property type="project" value="TreeGrafter"/>
</dbReference>
<feature type="compositionally biased region" description="Low complexity" evidence="4">
    <location>
        <begin position="176"/>
        <end position="192"/>
    </location>
</feature>
<dbReference type="InterPro" id="IPR012327">
    <property type="entry name" value="MeTrfase_D12"/>
</dbReference>
<feature type="compositionally biased region" description="Low complexity" evidence="4">
    <location>
        <begin position="1"/>
        <end position="11"/>
    </location>
</feature>
<dbReference type="GO" id="GO:0009007">
    <property type="term" value="F:site-specific DNA-methyltransferase (adenine-specific) activity"/>
    <property type="evidence" value="ECO:0007669"/>
    <property type="project" value="UniProtKB-EC"/>
</dbReference>
<feature type="region of interest" description="Disordered" evidence="4">
    <location>
        <begin position="1"/>
        <end position="57"/>
    </location>
</feature>
<proteinExistence type="predicted"/>
<dbReference type="PANTHER" id="PTHR30481:SF4">
    <property type="entry name" value="SITE-SPECIFIC DNA-METHYLTRANSFERASE (ADENINE-SPECIFIC)"/>
    <property type="match status" value="1"/>
</dbReference>
<sequence>MAQQQAVEAVVDQLRGAPAGLQDRVRRGARHTPDQQPPHSASRPAQAPQGGAGEHVMKGVRRPILRYHGGKWKLAPWIIQHLAPHHTYVEPFGGAASVLLRKARSYAEIYNDLDGDVVNLFRVARDHGEQLRQALALTPFAREEFEASYAETSDPLERARRMVTRSLQGFGTAAASGERTGFRSTSTRSGTGPALDWRNYPDTLTAITERLQGVVIENRDALALMEYHDRPNTLHYVDPPYVHSTRSTKVRHNATGKSYRYELDDNQHKELAAFLKRLRGMVVLSGYPCPLYDELYSTWHRVDRHAYADGSRERIECLWLNSAALEGLAQLDFFQASNASPSPSFQTTVAQY</sequence>
<dbReference type="GO" id="GO:0009307">
    <property type="term" value="P:DNA restriction-modification system"/>
    <property type="evidence" value="ECO:0007669"/>
    <property type="project" value="InterPro"/>
</dbReference>
<keyword evidence="3" id="KW-0949">S-adenosyl-L-methionine</keyword>
<keyword evidence="1 5" id="KW-0489">Methyltransferase</keyword>